<accession>A0A0R2KXT7</accession>
<evidence type="ECO:0000313" key="4">
    <source>
        <dbReference type="Proteomes" id="UP000051139"/>
    </source>
</evidence>
<comment type="caution">
    <text evidence="3">The sequence shown here is derived from an EMBL/GenBank/DDBJ whole genome shotgun (WGS) entry which is preliminary data.</text>
</comment>
<evidence type="ECO:0008006" key="6">
    <source>
        <dbReference type="Google" id="ProtNLM"/>
    </source>
</evidence>
<feature type="transmembrane region" description="Helical" evidence="1">
    <location>
        <begin position="48"/>
        <end position="67"/>
    </location>
</feature>
<feature type="transmembrane region" description="Helical" evidence="1">
    <location>
        <begin position="150"/>
        <end position="168"/>
    </location>
</feature>
<keyword evidence="4" id="KW-1185">Reference proteome</keyword>
<feature type="transmembrane region" description="Helical" evidence="1">
    <location>
        <begin position="125"/>
        <end position="143"/>
    </location>
</feature>
<evidence type="ECO:0000313" key="5">
    <source>
        <dbReference type="Proteomes" id="UP000321429"/>
    </source>
</evidence>
<evidence type="ECO:0000313" key="3">
    <source>
        <dbReference type="EMBL" id="KRN94387.1"/>
    </source>
</evidence>
<name>A0A0R2KXT7_9LACO</name>
<gene>
    <name evidence="3" type="ORF">IV55_GL000561</name>
    <name evidence="2" type="ORF">LSI01_10550</name>
</gene>
<dbReference type="RefSeq" id="WP_057811378.1">
    <property type="nucleotide sequence ID" value="NZ_BJUD01000016.1"/>
</dbReference>
<reference evidence="2 5" key="2">
    <citation type="submission" date="2019-07" db="EMBL/GenBank/DDBJ databases">
        <title>Whole genome shotgun sequence of Lactobacillus siliginis NBRC 101315.</title>
        <authorList>
            <person name="Hosoyama A."/>
            <person name="Uohara A."/>
            <person name="Ohji S."/>
            <person name="Ichikawa N."/>
        </authorList>
    </citation>
    <scope>NUCLEOTIDE SEQUENCE [LARGE SCALE GENOMIC DNA]</scope>
    <source>
        <strain evidence="2 5">NBRC 101315</strain>
    </source>
</reference>
<dbReference type="EMBL" id="JQCB01000015">
    <property type="protein sequence ID" value="KRN94387.1"/>
    <property type="molecule type" value="Genomic_DNA"/>
</dbReference>
<reference evidence="3 4" key="1">
    <citation type="journal article" date="2015" name="Genome Announc.">
        <title>Expanding the biotechnology potential of lactobacilli through comparative genomics of 213 strains and associated genera.</title>
        <authorList>
            <person name="Sun Z."/>
            <person name="Harris H.M."/>
            <person name="McCann A."/>
            <person name="Guo C."/>
            <person name="Argimon S."/>
            <person name="Zhang W."/>
            <person name="Yang X."/>
            <person name="Jeffery I.B."/>
            <person name="Cooney J.C."/>
            <person name="Kagawa T.F."/>
            <person name="Liu W."/>
            <person name="Song Y."/>
            <person name="Salvetti E."/>
            <person name="Wrobel A."/>
            <person name="Rasinkangas P."/>
            <person name="Parkhill J."/>
            <person name="Rea M.C."/>
            <person name="O'Sullivan O."/>
            <person name="Ritari J."/>
            <person name="Douillard F.P."/>
            <person name="Paul Ross R."/>
            <person name="Yang R."/>
            <person name="Briner A.E."/>
            <person name="Felis G.E."/>
            <person name="de Vos W.M."/>
            <person name="Barrangou R."/>
            <person name="Klaenhammer T.R."/>
            <person name="Caufield P.W."/>
            <person name="Cui Y."/>
            <person name="Zhang H."/>
            <person name="O'Toole P.W."/>
        </authorList>
    </citation>
    <scope>NUCLEOTIDE SEQUENCE [LARGE SCALE GENOMIC DNA]</scope>
    <source>
        <strain evidence="3 4">DSM 22696</strain>
    </source>
</reference>
<evidence type="ECO:0000256" key="1">
    <source>
        <dbReference type="SAM" id="Phobius"/>
    </source>
</evidence>
<protein>
    <recommendedName>
        <fullName evidence="6">Lantibiotic ABC transporter permease</fullName>
    </recommendedName>
</protein>
<dbReference type="OrthoDB" id="9998631at2"/>
<dbReference type="EMBL" id="BJUD01000016">
    <property type="protein sequence ID" value="GEK28744.1"/>
    <property type="molecule type" value="Genomic_DNA"/>
</dbReference>
<dbReference type="AlphaFoldDB" id="A0A0R2KXT7"/>
<organism evidence="3 4">
    <name type="scientific">Furfurilactobacillus siliginis</name>
    <dbReference type="NCBI Taxonomy" id="348151"/>
    <lineage>
        <taxon>Bacteria</taxon>
        <taxon>Bacillati</taxon>
        <taxon>Bacillota</taxon>
        <taxon>Bacilli</taxon>
        <taxon>Lactobacillales</taxon>
        <taxon>Lactobacillaceae</taxon>
        <taxon>Furfurilactobacillus</taxon>
    </lineage>
</organism>
<proteinExistence type="predicted"/>
<feature type="transmembrane region" description="Helical" evidence="1">
    <location>
        <begin position="12"/>
        <end position="33"/>
    </location>
</feature>
<sequence length="223" mass="26105">MFKVIFLKIKHQPFLLGVLSLVIGYGLLIIWKIKLNPSNSDIWFKNGLVYLNCLTPLLISLIIAIQRKFEDQRPNFYSVLSSPSRTKWLLAFSLGAYTIWLMNLLTFSLLFWIFTKVPFSEYVNLWVSEAFLGMIWVPIIEYFGIIHSYLASIVVGVMTIPFTIYYGTTQLGIDLWKMIPWVYSIKIYLIPKSQLIWMILVILICTLLEQLLVNWCFNNWTGR</sequence>
<feature type="transmembrane region" description="Helical" evidence="1">
    <location>
        <begin position="88"/>
        <end position="113"/>
    </location>
</feature>
<keyword evidence="1" id="KW-0472">Membrane</keyword>
<dbReference type="Proteomes" id="UP000051139">
    <property type="component" value="Unassembled WGS sequence"/>
</dbReference>
<dbReference type="PATRIC" id="fig|348151.3.peg.575"/>
<dbReference type="STRING" id="348151.IV55_GL000561"/>
<dbReference type="Proteomes" id="UP000321429">
    <property type="component" value="Unassembled WGS sequence"/>
</dbReference>
<feature type="transmembrane region" description="Helical" evidence="1">
    <location>
        <begin position="195"/>
        <end position="217"/>
    </location>
</feature>
<evidence type="ECO:0000313" key="2">
    <source>
        <dbReference type="EMBL" id="GEK28744.1"/>
    </source>
</evidence>
<keyword evidence="1" id="KW-0812">Transmembrane</keyword>
<keyword evidence="1" id="KW-1133">Transmembrane helix</keyword>